<dbReference type="FunFam" id="3.40.50.2000:FF:000091">
    <property type="entry name" value="Glycosyltransferase"/>
    <property type="match status" value="1"/>
</dbReference>
<organism evidence="6 7">
    <name type="scientific">Vigna unguiculata</name>
    <name type="common">Cowpea</name>
    <dbReference type="NCBI Taxonomy" id="3917"/>
    <lineage>
        <taxon>Eukaryota</taxon>
        <taxon>Viridiplantae</taxon>
        <taxon>Streptophyta</taxon>
        <taxon>Embryophyta</taxon>
        <taxon>Tracheophyta</taxon>
        <taxon>Spermatophyta</taxon>
        <taxon>Magnoliopsida</taxon>
        <taxon>eudicotyledons</taxon>
        <taxon>Gunneridae</taxon>
        <taxon>Pentapetalae</taxon>
        <taxon>rosids</taxon>
        <taxon>fabids</taxon>
        <taxon>Fabales</taxon>
        <taxon>Fabaceae</taxon>
        <taxon>Papilionoideae</taxon>
        <taxon>50 kb inversion clade</taxon>
        <taxon>NPAAA clade</taxon>
        <taxon>indigoferoid/millettioid clade</taxon>
        <taxon>Phaseoleae</taxon>
        <taxon>Vigna</taxon>
    </lineage>
</organism>
<protein>
    <recommendedName>
        <fullName evidence="5">Glycosyltransferase</fullName>
        <ecNumber evidence="5">2.4.1.-</ecNumber>
    </recommendedName>
</protein>
<dbReference type="PANTHER" id="PTHR11926:SF1560">
    <property type="entry name" value="UDP-GLYCOSYLTRANSFERASE 74E1-RELATED"/>
    <property type="match status" value="1"/>
</dbReference>
<keyword evidence="2 4" id="KW-0328">Glycosyltransferase</keyword>
<evidence type="ECO:0000256" key="5">
    <source>
        <dbReference type="RuleBase" id="RU362057"/>
    </source>
</evidence>
<dbReference type="PROSITE" id="PS00375">
    <property type="entry name" value="UDPGT"/>
    <property type="match status" value="1"/>
</dbReference>
<evidence type="ECO:0000256" key="4">
    <source>
        <dbReference type="RuleBase" id="RU003718"/>
    </source>
</evidence>
<dbReference type="EC" id="2.4.1.-" evidence="5"/>
<name>A0A4D6L6S7_VIGUN</name>
<comment type="similarity">
    <text evidence="1 4">Belongs to the UDP-glycosyltransferase family.</text>
</comment>
<dbReference type="GO" id="GO:0080044">
    <property type="term" value="F:quercetin 7-O-glucosyltransferase activity"/>
    <property type="evidence" value="ECO:0007669"/>
    <property type="project" value="TreeGrafter"/>
</dbReference>
<sequence>MSSDSTKDKHVAVFPFPFGTHVVPILNLVLRLSQATPSCTFSFISTHKCNALHFAKPHNPSNIKPYSINDGIPYEGHPLANHPIEKLNFFLSTGPENLRKGIQMAEEDTKKKVTCIISDAFVSSSLLVAQSLNVPWIAFWPPMSCTLSLYFYIDFIRQKFEDCDEDARFDISPGLPKMCVKDIPQDLLFTGEKEMVFSRTLVSLGEVLPQAKAVVMNFFEELDPPLFVEDMRSKLQCMLYVVPVRFPILLSGADPSGCLSWLDSNPSMSVVYVSFGTVVTPPPHEIVAVAEALEESGFPFVWSLKESVRGLLPDGFEKRTLMRGKVVPWVPQTQLLGHDSVGVFVTHCGSKSVTESVSSGVPMICRPFYGDQMVGARVIEDVWKVGVTIEGRVFNKNGLIRSLNLILVQEDGKKIRDNVLEMKKTVEDASTPEGLSASNFKTLVEVISSSSKGGESL</sequence>
<dbReference type="PANTHER" id="PTHR11926">
    <property type="entry name" value="GLUCOSYL/GLUCURONOSYL TRANSFERASES"/>
    <property type="match status" value="1"/>
</dbReference>
<dbReference type="CDD" id="cd03784">
    <property type="entry name" value="GT1_Gtf-like"/>
    <property type="match status" value="1"/>
</dbReference>
<accession>A0A4D6L6S7</accession>
<dbReference type="Proteomes" id="UP000501690">
    <property type="component" value="Linkage Group LG2"/>
</dbReference>
<dbReference type="EMBL" id="CP039346">
    <property type="protein sequence ID" value="QCD84193.1"/>
    <property type="molecule type" value="Genomic_DNA"/>
</dbReference>
<dbReference type="Pfam" id="PF00201">
    <property type="entry name" value="UDPGT"/>
    <property type="match status" value="1"/>
</dbReference>
<dbReference type="SUPFAM" id="SSF53756">
    <property type="entry name" value="UDP-Glycosyltransferase/glycogen phosphorylase"/>
    <property type="match status" value="1"/>
</dbReference>
<evidence type="ECO:0000256" key="1">
    <source>
        <dbReference type="ARBA" id="ARBA00009995"/>
    </source>
</evidence>
<evidence type="ECO:0000313" key="6">
    <source>
        <dbReference type="EMBL" id="QCD84193.1"/>
    </source>
</evidence>
<evidence type="ECO:0000256" key="3">
    <source>
        <dbReference type="ARBA" id="ARBA00022679"/>
    </source>
</evidence>
<evidence type="ECO:0000256" key="2">
    <source>
        <dbReference type="ARBA" id="ARBA00022676"/>
    </source>
</evidence>
<dbReference type="GO" id="GO:0080043">
    <property type="term" value="F:quercetin 3-O-glucosyltransferase activity"/>
    <property type="evidence" value="ECO:0007669"/>
    <property type="project" value="TreeGrafter"/>
</dbReference>
<reference evidence="6 7" key="1">
    <citation type="submission" date="2019-04" db="EMBL/GenBank/DDBJ databases">
        <title>An improved genome assembly and genetic linkage map for asparagus bean, Vigna unguiculata ssp. sesquipedialis.</title>
        <authorList>
            <person name="Xia Q."/>
            <person name="Zhang R."/>
            <person name="Dong Y."/>
        </authorList>
    </citation>
    <scope>NUCLEOTIDE SEQUENCE [LARGE SCALE GENOMIC DNA]</scope>
    <source>
        <tissue evidence="6">Leaf</tissue>
    </source>
</reference>
<dbReference type="AlphaFoldDB" id="A0A4D6L6S7"/>
<keyword evidence="7" id="KW-1185">Reference proteome</keyword>
<gene>
    <name evidence="6" type="ORF">DEO72_LG2g4543</name>
</gene>
<dbReference type="InterPro" id="IPR002213">
    <property type="entry name" value="UDP_glucos_trans"/>
</dbReference>
<proteinExistence type="inferred from homology"/>
<dbReference type="InterPro" id="IPR035595">
    <property type="entry name" value="UDP_glycos_trans_CS"/>
</dbReference>
<dbReference type="Gene3D" id="3.40.50.2000">
    <property type="entry name" value="Glycogen Phosphorylase B"/>
    <property type="match status" value="2"/>
</dbReference>
<keyword evidence="3 4" id="KW-0808">Transferase</keyword>
<evidence type="ECO:0000313" key="7">
    <source>
        <dbReference type="Proteomes" id="UP000501690"/>
    </source>
</evidence>